<reference evidence="3" key="1">
    <citation type="journal article" date="2019" name="Int. J. Syst. Evol. Microbiol.">
        <title>The Global Catalogue of Microorganisms (GCM) 10K type strain sequencing project: providing services to taxonomists for standard genome sequencing and annotation.</title>
        <authorList>
            <consortium name="The Broad Institute Genomics Platform"/>
            <consortium name="The Broad Institute Genome Sequencing Center for Infectious Disease"/>
            <person name="Wu L."/>
            <person name="Ma J."/>
        </authorList>
    </citation>
    <scope>NUCLEOTIDE SEQUENCE [LARGE SCALE GENOMIC DNA]</scope>
    <source>
        <strain evidence="3">CCUG 60527</strain>
    </source>
</reference>
<dbReference type="RefSeq" id="WP_386105967.1">
    <property type="nucleotide sequence ID" value="NZ_JBHTJR010000026.1"/>
</dbReference>
<dbReference type="GO" id="GO:0016787">
    <property type="term" value="F:hydrolase activity"/>
    <property type="evidence" value="ECO:0007669"/>
    <property type="project" value="UniProtKB-KW"/>
</dbReference>
<evidence type="ECO:0000313" key="2">
    <source>
        <dbReference type="EMBL" id="MFD0992557.1"/>
    </source>
</evidence>
<dbReference type="EC" id="3.1.1.-" evidence="2"/>
<feature type="chain" id="PRO_5045772173" evidence="1">
    <location>
        <begin position="24"/>
        <end position="431"/>
    </location>
</feature>
<dbReference type="EMBL" id="JBHTJR010000026">
    <property type="protein sequence ID" value="MFD0992557.1"/>
    <property type="molecule type" value="Genomic_DNA"/>
</dbReference>
<feature type="signal peptide" evidence="1">
    <location>
        <begin position="1"/>
        <end position="23"/>
    </location>
</feature>
<name>A0ABW3JPZ6_9FLAO</name>
<dbReference type="Gene3D" id="1.20.1440.30">
    <property type="entry name" value="Biosynthetic Protein domain"/>
    <property type="match status" value="1"/>
</dbReference>
<dbReference type="InterPro" id="IPR007815">
    <property type="entry name" value="Emycin_Estase"/>
</dbReference>
<accession>A0ABW3JPZ6</accession>
<keyword evidence="3" id="KW-1185">Reference proteome</keyword>
<keyword evidence="2" id="KW-0378">Hydrolase</keyword>
<gene>
    <name evidence="2" type="ORF">ACFQ1U_05015</name>
</gene>
<dbReference type="CDD" id="cd14728">
    <property type="entry name" value="Ere-like"/>
    <property type="match status" value="1"/>
</dbReference>
<dbReference type="InterPro" id="IPR052036">
    <property type="entry name" value="Hydrolase/PRTase-associated"/>
</dbReference>
<evidence type="ECO:0000256" key="1">
    <source>
        <dbReference type="SAM" id="SignalP"/>
    </source>
</evidence>
<protein>
    <submittedName>
        <fullName evidence="2">Erythromycin esterase family protein</fullName>
        <ecNumber evidence="2">3.1.1.-</ecNumber>
    </submittedName>
</protein>
<dbReference type="PANTHER" id="PTHR31299">
    <property type="entry name" value="ESTERASE, PUTATIVE (AFU_ORTHOLOGUE AFUA_1G05850)-RELATED"/>
    <property type="match status" value="1"/>
</dbReference>
<dbReference type="PANTHER" id="PTHR31299:SF0">
    <property type="entry name" value="ESTERASE, PUTATIVE (AFU_ORTHOLOGUE AFUA_1G05850)-RELATED"/>
    <property type="match status" value="1"/>
</dbReference>
<proteinExistence type="predicted"/>
<dbReference type="Gene3D" id="3.30.1870.10">
    <property type="entry name" value="EreA-like, domain 2"/>
    <property type="match status" value="1"/>
</dbReference>
<organism evidence="2 3">
    <name type="scientific">Tenacibaculum geojense</name>
    <dbReference type="NCBI Taxonomy" id="915352"/>
    <lineage>
        <taxon>Bacteria</taxon>
        <taxon>Pseudomonadati</taxon>
        <taxon>Bacteroidota</taxon>
        <taxon>Flavobacteriia</taxon>
        <taxon>Flavobacteriales</taxon>
        <taxon>Flavobacteriaceae</taxon>
        <taxon>Tenacibaculum</taxon>
    </lineage>
</organism>
<sequence>MKRKLLIIVMLFSVVSVSTQNYEAVKWINKNAIKIEDTNPDTKLLIFNSTIPNKFVNAKVFGFGEATHHGKEFFNLKAKFFKYLVKNHNVKTFIMEESFPSESGINEWISGGEGNINTIANNFSIGPWYCKEIVNLLKWMRDYNSNKKKEEQIYFYGMDIQYVKNINQKIRDFVQKNRIPIKEELLNTLDRCVNKKVDYGKKSNWDKLQTPKLNEIENALIEHQKNNKNYTEFTSVIRALNYLKKYTFYVQNNYSQDRDFKMFENVKWIIENESKNGKAFIWAHNEHINNNGFGNYSKRNIYNLGKYLKEYYKNEYYSVGFDFGSGIIPGIKTENGTSSVWKQFTLKKPFKNTYAETLFKSNIDVYFIDLNKALNSNIKSFFCKKNKQLIAGGSGYQSKKNNLVSKKYSEMYDGLIFVKKLSISNSNLSVK</sequence>
<keyword evidence="1" id="KW-0732">Signal</keyword>
<comment type="caution">
    <text evidence="2">The sequence shown here is derived from an EMBL/GenBank/DDBJ whole genome shotgun (WGS) entry which is preliminary data.</text>
</comment>
<dbReference type="Pfam" id="PF05139">
    <property type="entry name" value="Erythro_esteras"/>
    <property type="match status" value="1"/>
</dbReference>
<evidence type="ECO:0000313" key="3">
    <source>
        <dbReference type="Proteomes" id="UP001597062"/>
    </source>
</evidence>
<dbReference type="Gene3D" id="3.40.1660.10">
    <property type="entry name" value="EreA-like (biosynthetic domain)"/>
    <property type="match status" value="1"/>
</dbReference>
<dbReference type="Proteomes" id="UP001597062">
    <property type="component" value="Unassembled WGS sequence"/>
</dbReference>
<dbReference type="SUPFAM" id="SSF159501">
    <property type="entry name" value="EreA/ChaN-like"/>
    <property type="match status" value="1"/>
</dbReference>